<dbReference type="PANTHER" id="PTHR43133">
    <property type="entry name" value="RNA POLYMERASE ECF-TYPE SIGMA FACTO"/>
    <property type="match status" value="1"/>
</dbReference>
<evidence type="ECO:0000313" key="7">
    <source>
        <dbReference type="EMBL" id="SHE64368.1"/>
    </source>
</evidence>
<name>A0A1M4V671_9BACT</name>
<dbReference type="Gene3D" id="1.10.1740.10">
    <property type="match status" value="1"/>
</dbReference>
<proteinExistence type="inferred from homology"/>
<evidence type="ECO:0000256" key="4">
    <source>
        <dbReference type="ARBA" id="ARBA00023163"/>
    </source>
</evidence>
<dbReference type="Pfam" id="PF04542">
    <property type="entry name" value="Sigma70_r2"/>
    <property type="match status" value="1"/>
</dbReference>
<keyword evidence="2" id="KW-0805">Transcription regulation</keyword>
<dbReference type="STRING" id="1194090.SAMN05443144_102207"/>
<dbReference type="InterPro" id="IPR036388">
    <property type="entry name" value="WH-like_DNA-bd_sf"/>
</dbReference>
<dbReference type="AlphaFoldDB" id="A0A1M4V671"/>
<dbReference type="InterPro" id="IPR007627">
    <property type="entry name" value="RNA_pol_sigma70_r2"/>
</dbReference>
<feature type="domain" description="RNA polymerase sigma factor 70 region 4 type 2" evidence="6">
    <location>
        <begin position="117"/>
        <end position="165"/>
    </location>
</feature>
<dbReference type="Gene3D" id="1.10.10.10">
    <property type="entry name" value="Winged helix-like DNA-binding domain superfamily/Winged helix DNA-binding domain"/>
    <property type="match status" value="1"/>
</dbReference>
<evidence type="ECO:0000256" key="1">
    <source>
        <dbReference type="ARBA" id="ARBA00010641"/>
    </source>
</evidence>
<accession>A0A1M4V671</accession>
<dbReference type="GO" id="GO:0016987">
    <property type="term" value="F:sigma factor activity"/>
    <property type="evidence" value="ECO:0007669"/>
    <property type="project" value="UniProtKB-KW"/>
</dbReference>
<dbReference type="OrthoDB" id="1524280at2"/>
<dbReference type="SUPFAM" id="SSF88659">
    <property type="entry name" value="Sigma3 and sigma4 domains of RNA polymerase sigma factors"/>
    <property type="match status" value="1"/>
</dbReference>
<feature type="domain" description="RNA polymerase sigma-70 region 2" evidence="5">
    <location>
        <begin position="18"/>
        <end position="86"/>
    </location>
</feature>
<dbReference type="InterPro" id="IPR014284">
    <property type="entry name" value="RNA_pol_sigma-70_dom"/>
</dbReference>
<dbReference type="NCBIfam" id="TIGR02937">
    <property type="entry name" value="sigma70-ECF"/>
    <property type="match status" value="1"/>
</dbReference>
<keyword evidence="4" id="KW-0804">Transcription</keyword>
<dbReference type="GO" id="GO:0006352">
    <property type="term" value="P:DNA-templated transcription initiation"/>
    <property type="evidence" value="ECO:0007669"/>
    <property type="project" value="InterPro"/>
</dbReference>
<sequence length="179" mass="21224">MKRRSAGSMLTREQFDRLFNKYVDDVVSFLYTYTSDSARVKDWTQEVFIKMWRKRERIDFDHPAFKSYLLKTARNHALKKLKRAKRYDRWLEENLEKLTQVEPQSESAARSTEVREAYSVALSKISNRARRAYLLSREEGLTYTEIAEVMDISLKTVETHISKALNVLREELGDFSRNN</sequence>
<organism evidence="7 8">
    <name type="scientific">Fodinibius roseus</name>
    <dbReference type="NCBI Taxonomy" id="1194090"/>
    <lineage>
        <taxon>Bacteria</taxon>
        <taxon>Pseudomonadati</taxon>
        <taxon>Balneolota</taxon>
        <taxon>Balneolia</taxon>
        <taxon>Balneolales</taxon>
        <taxon>Balneolaceae</taxon>
        <taxon>Fodinibius</taxon>
    </lineage>
</organism>
<evidence type="ECO:0000256" key="3">
    <source>
        <dbReference type="ARBA" id="ARBA00023082"/>
    </source>
</evidence>
<keyword evidence="8" id="KW-1185">Reference proteome</keyword>
<dbReference type="Proteomes" id="UP000184041">
    <property type="component" value="Unassembled WGS sequence"/>
</dbReference>
<keyword evidence="3" id="KW-0731">Sigma factor</keyword>
<dbReference type="CDD" id="cd06171">
    <property type="entry name" value="Sigma70_r4"/>
    <property type="match status" value="1"/>
</dbReference>
<dbReference type="SUPFAM" id="SSF88946">
    <property type="entry name" value="Sigma2 domain of RNA polymerase sigma factors"/>
    <property type="match status" value="1"/>
</dbReference>
<evidence type="ECO:0000259" key="5">
    <source>
        <dbReference type="Pfam" id="PF04542"/>
    </source>
</evidence>
<comment type="similarity">
    <text evidence="1">Belongs to the sigma-70 factor family. ECF subfamily.</text>
</comment>
<dbReference type="InterPro" id="IPR013324">
    <property type="entry name" value="RNA_pol_sigma_r3/r4-like"/>
</dbReference>
<dbReference type="RefSeq" id="WP_084087991.1">
    <property type="nucleotide sequence ID" value="NZ_FQUS01000002.1"/>
</dbReference>
<dbReference type="PANTHER" id="PTHR43133:SF46">
    <property type="entry name" value="RNA POLYMERASE SIGMA-70 FACTOR ECF SUBFAMILY"/>
    <property type="match status" value="1"/>
</dbReference>
<evidence type="ECO:0000256" key="2">
    <source>
        <dbReference type="ARBA" id="ARBA00023015"/>
    </source>
</evidence>
<gene>
    <name evidence="7" type="ORF">SAMN05443144_102207</name>
</gene>
<protein>
    <submittedName>
        <fullName evidence="7">RNA polymerase, sigma subunit, ECF family</fullName>
    </submittedName>
</protein>
<reference evidence="7 8" key="1">
    <citation type="submission" date="2016-11" db="EMBL/GenBank/DDBJ databases">
        <authorList>
            <person name="Jaros S."/>
            <person name="Januszkiewicz K."/>
            <person name="Wedrychowicz H."/>
        </authorList>
    </citation>
    <scope>NUCLEOTIDE SEQUENCE [LARGE SCALE GENOMIC DNA]</scope>
    <source>
        <strain evidence="7 8">DSM 21986</strain>
    </source>
</reference>
<dbReference type="InterPro" id="IPR013249">
    <property type="entry name" value="RNA_pol_sigma70_r4_t2"/>
</dbReference>
<dbReference type="InterPro" id="IPR013325">
    <property type="entry name" value="RNA_pol_sigma_r2"/>
</dbReference>
<dbReference type="InterPro" id="IPR039425">
    <property type="entry name" value="RNA_pol_sigma-70-like"/>
</dbReference>
<evidence type="ECO:0000313" key="8">
    <source>
        <dbReference type="Proteomes" id="UP000184041"/>
    </source>
</evidence>
<dbReference type="EMBL" id="FQUS01000002">
    <property type="protein sequence ID" value="SHE64368.1"/>
    <property type="molecule type" value="Genomic_DNA"/>
</dbReference>
<evidence type="ECO:0000259" key="6">
    <source>
        <dbReference type="Pfam" id="PF08281"/>
    </source>
</evidence>
<dbReference type="Pfam" id="PF08281">
    <property type="entry name" value="Sigma70_r4_2"/>
    <property type="match status" value="1"/>
</dbReference>
<dbReference type="GO" id="GO:0003677">
    <property type="term" value="F:DNA binding"/>
    <property type="evidence" value="ECO:0007669"/>
    <property type="project" value="InterPro"/>
</dbReference>